<sequence length="51" mass="5690">MAGPWIRHNQSTGKCRHSAINQTRKYTGTRQFKVILRGGVVDPRAENAGQP</sequence>
<evidence type="ECO:0000313" key="3">
    <source>
        <dbReference type="Proteomes" id="UP000030686"/>
    </source>
</evidence>
<dbReference type="Proteomes" id="UP000030686">
    <property type="component" value="Unassembled WGS sequence"/>
</dbReference>
<accession>W6QWK9</accession>
<gene>
    <name evidence="2" type="ORF">PROQFM164_S03g000636</name>
</gene>
<feature type="region of interest" description="Disordered" evidence="1">
    <location>
        <begin position="1"/>
        <end position="24"/>
    </location>
</feature>
<dbReference type="AlphaFoldDB" id="W6QWK9"/>
<evidence type="ECO:0000256" key="1">
    <source>
        <dbReference type="SAM" id="MobiDB-lite"/>
    </source>
</evidence>
<dbReference type="EMBL" id="HG792017">
    <property type="protein sequence ID" value="CDM33912.1"/>
    <property type="molecule type" value="Genomic_DNA"/>
</dbReference>
<feature type="compositionally biased region" description="Polar residues" evidence="1">
    <location>
        <begin position="8"/>
        <end position="24"/>
    </location>
</feature>
<name>W6QWK9_PENRF</name>
<evidence type="ECO:0000313" key="2">
    <source>
        <dbReference type="EMBL" id="CDM33912.1"/>
    </source>
</evidence>
<protein>
    <submittedName>
        <fullName evidence="2">Genomic scaffold, ProqFM164S03</fullName>
    </submittedName>
</protein>
<keyword evidence="3" id="KW-1185">Reference proteome</keyword>
<organism evidence="2 3">
    <name type="scientific">Penicillium roqueforti (strain FM164)</name>
    <dbReference type="NCBI Taxonomy" id="1365484"/>
    <lineage>
        <taxon>Eukaryota</taxon>
        <taxon>Fungi</taxon>
        <taxon>Dikarya</taxon>
        <taxon>Ascomycota</taxon>
        <taxon>Pezizomycotina</taxon>
        <taxon>Eurotiomycetes</taxon>
        <taxon>Eurotiomycetidae</taxon>
        <taxon>Eurotiales</taxon>
        <taxon>Aspergillaceae</taxon>
        <taxon>Penicillium</taxon>
    </lineage>
</organism>
<proteinExistence type="predicted"/>
<reference evidence="2" key="1">
    <citation type="journal article" date="2014" name="Nat. Commun.">
        <title>Multiple recent horizontal transfers of a large genomic region in cheese making fungi.</title>
        <authorList>
            <person name="Cheeseman K."/>
            <person name="Ropars J."/>
            <person name="Renault P."/>
            <person name="Dupont J."/>
            <person name="Gouzy J."/>
            <person name="Branca A."/>
            <person name="Abraham A.L."/>
            <person name="Ceppi M."/>
            <person name="Conseiller E."/>
            <person name="Debuchy R."/>
            <person name="Malagnac F."/>
            <person name="Goarin A."/>
            <person name="Silar P."/>
            <person name="Lacoste S."/>
            <person name="Sallet E."/>
            <person name="Bensimon A."/>
            <person name="Giraud T."/>
            <person name="Brygoo Y."/>
        </authorList>
    </citation>
    <scope>NUCLEOTIDE SEQUENCE [LARGE SCALE GENOMIC DNA]</scope>
    <source>
        <strain evidence="2">FM164</strain>
    </source>
</reference>